<name>A0A1I8FQJ4_9PLAT</name>
<dbReference type="Proteomes" id="UP000095280">
    <property type="component" value="Unplaced"/>
</dbReference>
<sequence>RFCEICEQEDTVLTRRLNYQPIVIAVLSLHRLVLLAGAVLGDMPDFQQPLPSAVARVSDWGLESMIMLLAAIRLKPKPAAVVGRVRADRRLSPLPAELDACRRMVEQRWRICLCAHLRADVPYGDHSVVAGRVRHRYSPLISLKLFVLKHGDVLGEAASNDAMLQHQNLRDLSGHTWTITVELVVHVPVPVPNLKAIHCHSSNKTAVASMPAALHCLEAGLARLAVTALVLVLLKVIRHSQQNERHSSRRSSARRKLRAAPDKVGAVLQSARPGDALQPGPVSLRRVLALRSKRYRKVWNVSTLRASQKLRSLPNKSTISETAKREQMKKNIWQEFVAKCFEQLSAAVFSRQ</sequence>
<proteinExistence type="predicted"/>
<evidence type="ECO:0000313" key="1">
    <source>
        <dbReference type="Proteomes" id="UP000095280"/>
    </source>
</evidence>
<organism evidence="1 2">
    <name type="scientific">Macrostomum lignano</name>
    <dbReference type="NCBI Taxonomy" id="282301"/>
    <lineage>
        <taxon>Eukaryota</taxon>
        <taxon>Metazoa</taxon>
        <taxon>Spiralia</taxon>
        <taxon>Lophotrochozoa</taxon>
        <taxon>Platyhelminthes</taxon>
        <taxon>Rhabditophora</taxon>
        <taxon>Macrostomorpha</taxon>
        <taxon>Macrostomida</taxon>
        <taxon>Macrostomidae</taxon>
        <taxon>Macrostomum</taxon>
    </lineage>
</organism>
<protein>
    <submittedName>
        <fullName evidence="2">VPS13 domain-containing protein</fullName>
    </submittedName>
</protein>
<keyword evidence="1" id="KW-1185">Reference proteome</keyword>
<evidence type="ECO:0000313" key="2">
    <source>
        <dbReference type="WBParaSite" id="maker-unitig_44431-snap-gene-0.2-mRNA-1"/>
    </source>
</evidence>
<reference evidence="2" key="1">
    <citation type="submission" date="2016-11" db="UniProtKB">
        <authorList>
            <consortium name="WormBaseParasite"/>
        </authorList>
    </citation>
    <scope>IDENTIFICATION</scope>
</reference>
<accession>A0A1I8FQJ4</accession>
<dbReference type="WBParaSite" id="maker-unitig_44431-snap-gene-0.2-mRNA-1">
    <property type="protein sequence ID" value="maker-unitig_44431-snap-gene-0.2-mRNA-1"/>
    <property type="gene ID" value="maker-unitig_44431-snap-gene-0.2"/>
</dbReference>
<dbReference type="AlphaFoldDB" id="A0A1I8FQJ4"/>